<keyword evidence="4" id="KW-1185">Reference proteome</keyword>
<dbReference type="GO" id="GO:0008270">
    <property type="term" value="F:zinc ion binding"/>
    <property type="evidence" value="ECO:0007669"/>
    <property type="project" value="UniProtKB-KW"/>
</dbReference>
<name>A0AAE0CJ62_9ROSI</name>
<organism evidence="3 4">
    <name type="scientific">Dipteronia dyeriana</name>
    <dbReference type="NCBI Taxonomy" id="168575"/>
    <lineage>
        <taxon>Eukaryota</taxon>
        <taxon>Viridiplantae</taxon>
        <taxon>Streptophyta</taxon>
        <taxon>Embryophyta</taxon>
        <taxon>Tracheophyta</taxon>
        <taxon>Spermatophyta</taxon>
        <taxon>Magnoliopsida</taxon>
        <taxon>eudicotyledons</taxon>
        <taxon>Gunneridae</taxon>
        <taxon>Pentapetalae</taxon>
        <taxon>rosids</taxon>
        <taxon>malvids</taxon>
        <taxon>Sapindales</taxon>
        <taxon>Sapindaceae</taxon>
        <taxon>Hippocastanoideae</taxon>
        <taxon>Acereae</taxon>
        <taxon>Dipteronia</taxon>
    </lineage>
</organism>
<proteinExistence type="predicted"/>
<dbReference type="AlphaFoldDB" id="A0AAE0CJ62"/>
<dbReference type="PROSITE" id="PS50966">
    <property type="entry name" value="ZF_SWIM"/>
    <property type="match status" value="1"/>
</dbReference>
<feature type="domain" description="SWIM-type" evidence="2">
    <location>
        <begin position="45"/>
        <end position="77"/>
    </location>
</feature>
<gene>
    <name evidence="3" type="ORF">Ddye_012354</name>
</gene>
<evidence type="ECO:0000313" key="3">
    <source>
        <dbReference type="EMBL" id="KAK2652498.1"/>
    </source>
</evidence>
<dbReference type="InterPro" id="IPR007527">
    <property type="entry name" value="Znf_SWIM"/>
</dbReference>
<evidence type="ECO:0000256" key="1">
    <source>
        <dbReference type="PROSITE-ProRule" id="PRU00325"/>
    </source>
</evidence>
<accession>A0AAE0CJ62</accession>
<protein>
    <recommendedName>
        <fullName evidence="2">SWIM-type domain-containing protein</fullName>
    </recommendedName>
</protein>
<reference evidence="3" key="1">
    <citation type="journal article" date="2023" name="Plant J.">
        <title>Genome sequences and population genomics provide insights into the demographic history, inbreeding, and mutation load of two 'living fossil' tree species of Dipteronia.</title>
        <authorList>
            <person name="Feng Y."/>
            <person name="Comes H.P."/>
            <person name="Chen J."/>
            <person name="Zhu S."/>
            <person name="Lu R."/>
            <person name="Zhang X."/>
            <person name="Li P."/>
            <person name="Qiu J."/>
            <person name="Olsen K.M."/>
            <person name="Qiu Y."/>
        </authorList>
    </citation>
    <scope>NUCLEOTIDE SEQUENCE</scope>
    <source>
        <strain evidence="3">KIB01</strain>
    </source>
</reference>
<dbReference type="PANTHER" id="PTHR31973:SF187">
    <property type="entry name" value="MUTATOR TRANSPOSASE MUDRA PROTEIN"/>
    <property type="match status" value="1"/>
</dbReference>
<evidence type="ECO:0000259" key="2">
    <source>
        <dbReference type="PROSITE" id="PS50966"/>
    </source>
</evidence>
<evidence type="ECO:0000313" key="4">
    <source>
        <dbReference type="Proteomes" id="UP001280121"/>
    </source>
</evidence>
<comment type="caution">
    <text evidence="3">The sequence shown here is derived from an EMBL/GenBank/DDBJ whole genome shotgun (WGS) entry which is preliminary data.</text>
</comment>
<dbReference type="PANTHER" id="PTHR31973">
    <property type="entry name" value="POLYPROTEIN, PUTATIVE-RELATED"/>
    <property type="match status" value="1"/>
</dbReference>
<keyword evidence="1" id="KW-0479">Metal-binding</keyword>
<dbReference type="EMBL" id="JANJYI010000004">
    <property type="protein sequence ID" value="KAK2652498.1"/>
    <property type="molecule type" value="Genomic_DNA"/>
</dbReference>
<keyword evidence="1" id="KW-0863">Zinc-finger</keyword>
<keyword evidence="1" id="KW-0862">Zinc</keyword>
<sequence length="109" mass="13007">MSSWTTTLPYAIHKRLEDIKKEARHIIPIWAGEDEYEVKYISRHYIVKLNNHNCECGLWQISGPLCKHVVACVNTWRKDLNEYVYPYLRKEAYLRTNLFMIHPIPDEST</sequence>
<dbReference type="Pfam" id="PF04434">
    <property type="entry name" value="SWIM"/>
    <property type="match status" value="1"/>
</dbReference>
<dbReference type="Proteomes" id="UP001280121">
    <property type="component" value="Unassembled WGS sequence"/>
</dbReference>